<protein>
    <submittedName>
        <fullName evidence="2">Uncharacterized protein</fullName>
    </submittedName>
</protein>
<gene>
    <name evidence="2" type="ORF">GSLYS_00011479001</name>
</gene>
<keyword evidence="1" id="KW-1133">Transmembrane helix</keyword>
<feature type="transmembrane region" description="Helical" evidence="1">
    <location>
        <begin position="12"/>
        <end position="33"/>
    </location>
</feature>
<sequence length="178" mass="19789">MAVKCSVSEKCLSDVAICCIAVGIILTVTGLFWPVNPNYTLNMEASAEENEKNEADHARFMVAIYTVIVLGMVFVLIGALITSGLLMKVIITEECGKPKHKRSRKRQHPGVSEQQQIEIVSDMPMNSRSVSWGQYVQPSSHVMYTGARRGGEERLVESDQLEMNQYFSNMKPYGALQG</sequence>
<organism evidence="2 3">
    <name type="scientific">Lymnaea stagnalis</name>
    <name type="common">Great pond snail</name>
    <name type="synonym">Helix stagnalis</name>
    <dbReference type="NCBI Taxonomy" id="6523"/>
    <lineage>
        <taxon>Eukaryota</taxon>
        <taxon>Metazoa</taxon>
        <taxon>Spiralia</taxon>
        <taxon>Lophotrochozoa</taxon>
        <taxon>Mollusca</taxon>
        <taxon>Gastropoda</taxon>
        <taxon>Heterobranchia</taxon>
        <taxon>Euthyneura</taxon>
        <taxon>Panpulmonata</taxon>
        <taxon>Hygrophila</taxon>
        <taxon>Lymnaeoidea</taxon>
        <taxon>Lymnaeidae</taxon>
        <taxon>Lymnaea</taxon>
    </lineage>
</organism>
<keyword evidence="3" id="KW-1185">Reference proteome</keyword>
<evidence type="ECO:0000256" key="1">
    <source>
        <dbReference type="SAM" id="Phobius"/>
    </source>
</evidence>
<dbReference type="AlphaFoldDB" id="A0AAV2HXZ0"/>
<keyword evidence="1" id="KW-0472">Membrane</keyword>
<dbReference type="Proteomes" id="UP001497497">
    <property type="component" value="Unassembled WGS sequence"/>
</dbReference>
<reference evidence="2 3" key="1">
    <citation type="submission" date="2024-04" db="EMBL/GenBank/DDBJ databases">
        <authorList>
            <consortium name="Genoscope - CEA"/>
            <person name="William W."/>
        </authorList>
    </citation>
    <scope>NUCLEOTIDE SEQUENCE [LARGE SCALE GENOMIC DNA]</scope>
</reference>
<dbReference type="EMBL" id="CAXITT010000267">
    <property type="protein sequence ID" value="CAL1537576.1"/>
    <property type="molecule type" value="Genomic_DNA"/>
</dbReference>
<evidence type="ECO:0000313" key="2">
    <source>
        <dbReference type="EMBL" id="CAL1537576.1"/>
    </source>
</evidence>
<proteinExistence type="predicted"/>
<evidence type="ECO:0000313" key="3">
    <source>
        <dbReference type="Proteomes" id="UP001497497"/>
    </source>
</evidence>
<name>A0AAV2HXZ0_LYMST</name>
<accession>A0AAV2HXZ0</accession>
<feature type="transmembrane region" description="Helical" evidence="1">
    <location>
        <begin position="62"/>
        <end position="91"/>
    </location>
</feature>
<keyword evidence="1" id="KW-0812">Transmembrane</keyword>
<comment type="caution">
    <text evidence="2">The sequence shown here is derived from an EMBL/GenBank/DDBJ whole genome shotgun (WGS) entry which is preliminary data.</text>
</comment>